<sequence>MVDVKVKLFANLREYAGVSEVTISGDIVSDILNSLGQQYPQLKELIFENPEYEDELQGYINVLLNGENIQHLEGLSTQLKDYDEIAILPPVSGG</sequence>
<dbReference type="InterPro" id="IPR016155">
    <property type="entry name" value="Mopterin_synth/thiamin_S_b"/>
</dbReference>
<keyword evidence="2" id="KW-1185">Reference proteome</keyword>
<organism evidence="1 2">
    <name type="scientific">Methanohalobium evestigatum (strain ATCC BAA-1072 / DSM 3721 / NBRC 107634 / OCM 161 / Z-7303)</name>
    <dbReference type="NCBI Taxonomy" id="644295"/>
    <lineage>
        <taxon>Archaea</taxon>
        <taxon>Methanobacteriati</taxon>
        <taxon>Methanobacteriota</taxon>
        <taxon>Stenosarchaea group</taxon>
        <taxon>Methanomicrobia</taxon>
        <taxon>Methanosarcinales</taxon>
        <taxon>Methanosarcinaceae</taxon>
        <taxon>Methanohalobium</taxon>
    </lineage>
</organism>
<dbReference type="NCBIfam" id="NF041918">
    <property type="entry name" value="SAMP1"/>
    <property type="match status" value="1"/>
</dbReference>
<dbReference type="InterPro" id="IPR010038">
    <property type="entry name" value="MoaD_arc-typ"/>
</dbReference>
<dbReference type="NCBIfam" id="TIGR01687">
    <property type="entry name" value="moaD_arch"/>
    <property type="match status" value="1"/>
</dbReference>
<dbReference type="CDD" id="cd17505">
    <property type="entry name" value="Ubl_SAMP1_like"/>
    <property type="match status" value="1"/>
</dbReference>
<dbReference type="InterPro" id="IPR012675">
    <property type="entry name" value="Beta-grasp_dom_sf"/>
</dbReference>
<evidence type="ECO:0000313" key="2">
    <source>
        <dbReference type="Proteomes" id="UP000000391"/>
    </source>
</evidence>
<dbReference type="AlphaFoldDB" id="D7E871"/>
<dbReference type="SUPFAM" id="SSF54285">
    <property type="entry name" value="MoaD/ThiS"/>
    <property type="match status" value="1"/>
</dbReference>
<dbReference type="OrthoDB" id="98357at2157"/>
<dbReference type="EMBL" id="CP002069">
    <property type="protein sequence ID" value="ADI73413.1"/>
    <property type="molecule type" value="Genomic_DNA"/>
</dbReference>
<dbReference type="KEGG" id="mev:Metev_0500"/>
<gene>
    <name evidence="1" type="ordered locus">Metev_0500</name>
</gene>
<accession>D7E871</accession>
<dbReference type="PANTHER" id="PTHR38031:SF1">
    <property type="entry name" value="SULFUR CARRIER PROTEIN CYSO"/>
    <property type="match status" value="1"/>
</dbReference>
<dbReference type="STRING" id="644295.Metev_0500"/>
<name>D7E871_METEZ</name>
<dbReference type="Proteomes" id="UP000000391">
    <property type="component" value="Chromosome"/>
</dbReference>
<evidence type="ECO:0000313" key="1">
    <source>
        <dbReference type="EMBL" id="ADI73413.1"/>
    </source>
</evidence>
<protein>
    <submittedName>
        <fullName evidence="1">MoaD family protein</fullName>
    </submittedName>
</protein>
<dbReference type="HOGENOM" id="CLU_114601_1_2_2"/>
<dbReference type="Pfam" id="PF02597">
    <property type="entry name" value="ThiS"/>
    <property type="match status" value="1"/>
</dbReference>
<dbReference type="InterPro" id="IPR054834">
    <property type="entry name" value="SAMP1_3"/>
</dbReference>
<dbReference type="PANTHER" id="PTHR38031">
    <property type="entry name" value="SULFUR CARRIER PROTEIN SLR0821-RELATED"/>
    <property type="match status" value="1"/>
</dbReference>
<dbReference type="Gene3D" id="3.10.20.30">
    <property type="match status" value="1"/>
</dbReference>
<reference evidence="1 2" key="1">
    <citation type="submission" date="2010-06" db="EMBL/GenBank/DDBJ databases">
        <title>Complete sequence chromosome of Methanohalobium evestigatum Z-7303.</title>
        <authorList>
            <consortium name="US DOE Joint Genome Institute"/>
            <person name="Lucas S."/>
            <person name="Copeland A."/>
            <person name="Lapidus A."/>
            <person name="Cheng J.-F."/>
            <person name="Bruce D."/>
            <person name="Goodwin L."/>
            <person name="Pitluck S."/>
            <person name="Saunders E."/>
            <person name="Detter J.C."/>
            <person name="Han C."/>
            <person name="Tapia R."/>
            <person name="Land M."/>
            <person name="Hauser L."/>
            <person name="Kyrpides N."/>
            <person name="Mikhailova N."/>
            <person name="Sieprawska-Lupa M."/>
            <person name="Whitman W.B."/>
            <person name="Anderson I."/>
            <person name="Woyke T."/>
        </authorList>
    </citation>
    <scope>NUCLEOTIDE SEQUENCE [LARGE SCALE GENOMIC DNA]</scope>
    <source>
        <strain evidence="2">ATCC BAA-1072 / DSM 3721 / NBRC 107634 / OCM 161 / Z-7303</strain>
    </source>
</reference>
<dbReference type="InterPro" id="IPR003749">
    <property type="entry name" value="ThiS/MoaD-like"/>
</dbReference>
<dbReference type="GeneID" id="9346119"/>
<dbReference type="RefSeq" id="WP_013193981.1">
    <property type="nucleotide sequence ID" value="NC_014253.1"/>
</dbReference>
<proteinExistence type="predicted"/>
<dbReference type="InterPro" id="IPR052045">
    <property type="entry name" value="Sulfur_Carrier/Prot_Modifier"/>
</dbReference>